<dbReference type="SUPFAM" id="SSF111331">
    <property type="entry name" value="NAD kinase/diacylglycerol kinase-like"/>
    <property type="match status" value="1"/>
</dbReference>
<name>A0A845BA62_9SPHN</name>
<dbReference type="AlphaFoldDB" id="A0A845BA62"/>
<dbReference type="InterPro" id="IPR001206">
    <property type="entry name" value="Diacylglycerol_kinase_cat_dom"/>
</dbReference>
<keyword evidence="2" id="KW-0808">Transferase</keyword>
<organism evidence="2 3">
    <name type="scientific">Allopontixanthobacter sediminis</name>
    <dbReference type="NCBI Taxonomy" id="1689985"/>
    <lineage>
        <taxon>Bacteria</taxon>
        <taxon>Pseudomonadati</taxon>
        <taxon>Pseudomonadota</taxon>
        <taxon>Alphaproteobacteria</taxon>
        <taxon>Sphingomonadales</taxon>
        <taxon>Erythrobacteraceae</taxon>
        <taxon>Allopontixanthobacter</taxon>
    </lineage>
</organism>
<dbReference type="InterPro" id="IPR017438">
    <property type="entry name" value="ATP-NAD_kinase_N"/>
</dbReference>
<dbReference type="InterPro" id="IPR016064">
    <property type="entry name" value="NAD/diacylglycerol_kinase_sf"/>
</dbReference>
<evidence type="ECO:0000313" key="3">
    <source>
        <dbReference type="Proteomes" id="UP000431922"/>
    </source>
</evidence>
<accession>A0A845BA62</accession>
<evidence type="ECO:0000313" key="2">
    <source>
        <dbReference type="EMBL" id="MXP44489.1"/>
    </source>
</evidence>
<proteinExistence type="predicted"/>
<evidence type="ECO:0000259" key="1">
    <source>
        <dbReference type="Pfam" id="PF00781"/>
    </source>
</evidence>
<keyword evidence="3" id="KW-1185">Reference proteome</keyword>
<reference evidence="2 3" key="1">
    <citation type="submission" date="2019-12" db="EMBL/GenBank/DDBJ databases">
        <title>Genomic-based taxomic classification of the family Erythrobacteraceae.</title>
        <authorList>
            <person name="Xu L."/>
        </authorList>
    </citation>
    <scope>NUCLEOTIDE SEQUENCE [LARGE SCALE GENOMIC DNA]</scope>
    <source>
        <strain evidence="2 3">KCTC 42453</strain>
    </source>
</reference>
<keyword evidence="2" id="KW-0418">Kinase</keyword>
<dbReference type="OrthoDB" id="7199213at2"/>
<dbReference type="RefSeq" id="WP_160756075.1">
    <property type="nucleotide sequence ID" value="NZ_WTYL01000002.1"/>
</dbReference>
<dbReference type="EMBL" id="WTYL01000002">
    <property type="protein sequence ID" value="MXP44489.1"/>
    <property type="molecule type" value="Genomic_DNA"/>
</dbReference>
<dbReference type="GO" id="GO:0016301">
    <property type="term" value="F:kinase activity"/>
    <property type="evidence" value="ECO:0007669"/>
    <property type="project" value="UniProtKB-KW"/>
</dbReference>
<dbReference type="Pfam" id="PF00781">
    <property type="entry name" value="DAGK_cat"/>
    <property type="match status" value="1"/>
</dbReference>
<feature type="domain" description="DAGKc" evidence="1">
    <location>
        <begin position="7"/>
        <end position="123"/>
    </location>
</feature>
<comment type="caution">
    <text evidence="2">The sequence shown here is derived from an EMBL/GenBank/DDBJ whole genome shotgun (WGS) entry which is preliminary data.</text>
</comment>
<dbReference type="Proteomes" id="UP000431922">
    <property type="component" value="Unassembled WGS sequence"/>
</dbReference>
<protein>
    <submittedName>
        <fullName evidence="2">Diacylglycerol kinase</fullName>
    </submittedName>
</protein>
<sequence length="286" mass="30109">MTITGPLWLVVNTASGSYSADSADRLQACCGAASTGVEIVRTINFPDEELPSAKDLDAAGVRVLAVFTGDGTLNAAITRLEDWSGAVLPLPGGTMNLLSKRLHGDQDAESILTRLCQGKGRAVRPLVGTTSHGTALVGLLAGPGTVWNVVREALRESDVPGIVTGTAEAIAETYEGPNVHIVEPDAGREEGYPLIEITPTGEGLRVKGYYAESIADFLSQGAALLRRNFREGPHDDLGLFRQITLRQTDGSPIDLLLDGEPVEGGTQEVFGLAPSRVDLLATGHDD</sequence>
<gene>
    <name evidence="2" type="ORF">GRI65_08470</name>
</gene>
<dbReference type="Gene3D" id="3.40.50.10330">
    <property type="entry name" value="Probable inorganic polyphosphate/atp-NAD kinase, domain 1"/>
    <property type="match status" value="1"/>
</dbReference>